<reference evidence="1 2" key="1">
    <citation type="submission" date="2019-05" db="EMBL/GenBank/DDBJ databases">
        <title>Another draft genome of Portunus trituberculatus and its Hox gene families provides insights of decapod evolution.</title>
        <authorList>
            <person name="Jeong J.-H."/>
            <person name="Song I."/>
            <person name="Kim S."/>
            <person name="Choi T."/>
            <person name="Kim D."/>
            <person name="Ryu S."/>
            <person name="Kim W."/>
        </authorList>
    </citation>
    <scope>NUCLEOTIDE SEQUENCE [LARGE SCALE GENOMIC DNA]</scope>
    <source>
        <tissue evidence="1">Muscle</tissue>
    </source>
</reference>
<sequence length="68" mass="7639">MTSPPPPPPLSPSNHYHRCCVIPFFTPFVLPGDVYTMKRLQVPKYTNTITITPLPPSHLLNPSEMSVH</sequence>
<organism evidence="1 2">
    <name type="scientific">Portunus trituberculatus</name>
    <name type="common">Swimming crab</name>
    <name type="synonym">Neptunus trituberculatus</name>
    <dbReference type="NCBI Taxonomy" id="210409"/>
    <lineage>
        <taxon>Eukaryota</taxon>
        <taxon>Metazoa</taxon>
        <taxon>Ecdysozoa</taxon>
        <taxon>Arthropoda</taxon>
        <taxon>Crustacea</taxon>
        <taxon>Multicrustacea</taxon>
        <taxon>Malacostraca</taxon>
        <taxon>Eumalacostraca</taxon>
        <taxon>Eucarida</taxon>
        <taxon>Decapoda</taxon>
        <taxon>Pleocyemata</taxon>
        <taxon>Brachyura</taxon>
        <taxon>Eubrachyura</taxon>
        <taxon>Portunoidea</taxon>
        <taxon>Portunidae</taxon>
        <taxon>Portuninae</taxon>
        <taxon>Portunus</taxon>
    </lineage>
</organism>
<accession>A0A5B7HRU1</accession>
<gene>
    <name evidence="1" type="ORF">E2C01_065695</name>
</gene>
<keyword evidence="2" id="KW-1185">Reference proteome</keyword>
<dbReference type="EMBL" id="VSRR010032845">
    <property type="protein sequence ID" value="MPC71418.1"/>
    <property type="molecule type" value="Genomic_DNA"/>
</dbReference>
<protein>
    <submittedName>
        <fullName evidence="1">Uncharacterized protein</fullName>
    </submittedName>
</protein>
<evidence type="ECO:0000313" key="1">
    <source>
        <dbReference type="EMBL" id="MPC71418.1"/>
    </source>
</evidence>
<proteinExistence type="predicted"/>
<name>A0A5B7HRU1_PORTR</name>
<comment type="caution">
    <text evidence="1">The sequence shown here is derived from an EMBL/GenBank/DDBJ whole genome shotgun (WGS) entry which is preliminary data.</text>
</comment>
<dbReference type="AlphaFoldDB" id="A0A5B7HRU1"/>
<evidence type="ECO:0000313" key="2">
    <source>
        <dbReference type="Proteomes" id="UP000324222"/>
    </source>
</evidence>
<dbReference type="Proteomes" id="UP000324222">
    <property type="component" value="Unassembled WGS sequence"/>
</dbReference>